<dbReference type="EMBL" id="LOZE01000028">
    <property type="protein sequence ID" value="KVM37040.1"/>
    <property type="molecule type" value="Genomic_DNA"/>
</dbReference>
<feature type="compositionally biased region" description="Basic and acidic residues" evidence="1">
    <location>
        <begin position="9"/>
        <end position="20"/>
    </location>
</feature>
<dbReference type="Proteomes" id="UP000061665">
    <property type="component" value="Unassembled WGS sequence"/>
</dbReference>
<sequence>MTQTGSIGTDERALRAGEARHSDSFCCVNATTMETRWRCRASASLAGLRPRCGFAKPPAGAAAPRAIAPQIVLPAACNTRRFCVPNGVERCATDFLP</sequence>
<comment type="caution">
    <text evidence="2">The sequence shown here is derived from an EMBL/GenBank/DDBJ whole genome shotgun (WGS) entry which is preliminary data.</text>
</comment>
<feature type="region of interest" description="Disordered" evidence="1">
    <location>
        <begin position="1"/>
        <end position="20"/>
    </location>
</feature>
<protein>
    <submittedName>
        <fullName evidence="2">Uncharacterized protein</fullName>
    </submittedName>
</protein>
<name>A0AB73G6L7_9BURK</name>
<organism evidence="2 3">
    <name type="scientific">Burkholderia ubonensis</name>
    <dbReference type="NCBI Taxonomy" id="101571"/>
    <lineage>
        <taxon>Bacteria</taxon>
        <taxon>Pseudomonadati</taxon>
        <taxon>Pseudomonadota</taxon>
        <taxon>Betaproteobacteria</taxon>
        <taxon>Burkholderiales</taxon>
        <taxon>Burkholderiaceae</taxon>
        <taxon>Burkholderia</taxon>
        <taxon>Burkholderia cepacia complex</taxon>
    </lineage>
</organism>
<evidence type="ECO:0000256" key="1">
    <source>
        <dbReference type="SAM" id="MobiDB-lite"/>
    </source>
</evidence>
<evidence type="ECO:0000313" key="2">
    <source>
        <dbReference type="EMBL" id="KVM37040.1"/>
    </source>
</evidence>
<dbReference type="AlphaFoldDB" id="A0AB73G6L7"/>
<reference evidence="2 3" key="1">
    <citation type="submission" date="2015-11" db="EMBL/GenBank/DDBJ databases">
        <title>Expanding the genomic diversity of Burkholderia species for the development of highly accurate diagnostics.</title>
        <authorList>
            <person name="Sahl J."/>
            <person name="Keim P."/>
            <person name="Wagner D."/>
        </authorList>
    </citation>
    <scope>NUCLEOTIDE SEQUENCE [LARGE SCALE GENOMIC DNA]</scope>
    <source>
        <strain evidence="2 3">MSMB2058</strain>
    </source>
</reference>
<proteinExistence type="predicted"/>
<evidence type="ECO:0000313" key="3">
    <source>
        <dbReference type="Proteomes" id="UP000061665"/>
    </source>
</evidence>
<accession>A0AB73G6L7</accession>
<gene>
    <name evidence="2" type="ORF">WJ53_29430</name>
</gene>